<accession>A0A6A5SJT3</accession>
<protein>
    <recommendedName>
        <fullName evidence="2">DUF6570 domain-containing protein</fullName>
    </recommendedName>
</protein>
<feature type="domain" description="DUF6570" evidence="2">
    <location>
        <begin position="57"/>
        <end position="124"/>
    </location>
</feature>
<feature type="region of interest" description="Disordered" evidence="1">
    <location>
        <begin position="143"/>
        <end position="166"/>
    </location>
</feature>
<sequence>MGLNSDMVCEGCIRADCDLDPEEPYLYSNNNLMDPGPVPGENVLPKLSQVEEIKVYNTLPLLPEDLDIIIIRPKGWDSDPRMVNQFCRDFRVWKHVIKKWLLYLWHNHPAYHANVLTISDENLDALPEEAFVDNEVLTHEIDNDAVLPEEDNASLNSDNEDDFGDDNPTPEVVAVPDLHAENGELAELQSQLGQMGNAVCTIGRQPRRRPHLSMPTPDSVPISEYSSQQLLSWAFPSLYPRGCAEFVDTRI</sequence>
<dbReference type="InterPro" id="IPR046700">
    <property type="entry name" value="DUF6570"/>
</dbReference>
<organism evidence="3 4">
    <name type="scientific">Clathrospora elynae</name>
    <dbReference type="NCBI Taxonomy" id="706981"/>
    <lineage>
        <taxon>Eukaryota</taxon>
        <taxon>Fungi</taxon>
        <taxon>Dikarya</taxon>
        <taxon>Ascomycota</taxon>
        <taxon>Pezizomycotina</taxon>
        <taxon>Dothideomycetes</taxon>
        <taxon>Pleosporomycetidae</taxon>
        <taxon>Pleosporales</taxon>
        <taxon>Diademaceae</taxon>
        <taxon>Clathrospora</taxon>
    </lineage>
</organism>
<proteinExistence type="predicted"/>
<reference evidence="3" key="1">
    <citation type="journal article" date="2020" name="Stud. Mycol.">
        <title>101 Dothideomycetes genomes: a test case for predicting lifestyles and emergence of pathogens.</title>
        <authorList>
            <person name="Haridas S."/>
            <person name="Albert R."/>
            <person name="Binder M."/>
            <person name="Bloem J."/>
            <person name="Labutti K."/>
            <person name="Salamov A."/>
            <person name="Andreopoulos B."/>
            <person name="Baker S."/>
            <person name="Barry K."/>
            <person name="Bills G."/>
            <person name="Bluhm B."/>
            <person name="Cannon C."/>
            <person name="Castanera R."/>
            <person name="Culley D."/>
            <person name="Daum C."/>
            <person name="Ezra D."/>
            <person name="Gonzalez J."/>
            <person name="Henrissat B."/>
            <person name="Kuo A."/>
            <person name="Liang C."/>
            <person name="Lipzen A."/>
            <person name="Lutzoni F."/>
            <person name="Magnuson J."/>
            <person name="Mondo S."/>
            <person name="Nolan M."/>
            <person name="Ohm R."/>
            <person name="Pangilinan J."/>
            <person name="Park H.-J."/>
            <person name="Ramirez L."/>
            <person name="Alfaro M."/>
            <person name="Sun H."/>
            <person name="Tritt A."/>
            <person name="Yoshinaga Y."/>
            <person name="Zwiers L.-H."/>
            <person name="Turgeon B."/>
            <person name="Goodwin S."/>
            <person name="Spatafora J."/>
            <person name="Crous P."/>
            <person name="Grigoriev I."/>
        </authorList>
    </citation>
    <scope>NUCLEOTIDE SEQUENCE</scope>
    <source>
        <strain evidence="3">CBS 161.51</strain>
    </source>
</reference>
<feature type="compositionally biased region" description="Acidic residues" evidence="1">
    <location>
        <begin position="147"/>
        <end position="165"/>
    </location>
</feature>
<dbReference type="AlphaFoldDB" id="A0A6A5SJT3"/>
<evidence type="ECO:0000313" key="4">
    <source>
        <dbReference type="Proteomes" id="UP000800038"/>
    </source>
</evidence>
<dbReference type="Proteomes" id="UP000800038">
    <property type="component" value="Unassembled WGS sequence"/>
</dbReference>
<evidence type="ECO:0000259" key="2">
    <source>
        <dbReference type="Pfam" id="PF20209"/>
    </source>
</evidence>
<dbReference type="OrthoDB" id="4368118at2759"/>
<dbReference type="EMBL" id="ML976063">
    <property type="protein sequence ID" value="KAF1940403.1"/>
    <property type="molecule type" value="Genomic_DNA"/>
</dbReference>
<dbReference type="Pfam" id="PF20209">
    <property type="entry name" value="DUF6570"/>
    <property type="match status" value="1"/>
</dbReference>
<keyword evidence="4" id="KW-1185">Reference proteome</keyword>
<evidence type="ECO:0000256" key="1">
    <source>
        <dbReference type="SAM" id="MobiDB-lite"/>
    </source>
</evidence>
<gene>
    <name evidence="3" type="ORF">EJ02DRAFT_423955</name>
</gene>
<name>A0A6A5SJT3_9PLEO</name>
<evidence type="ECO:0000313" key="3">
    <source>
        <dbReference type="EMBL" id="KAF1940403.1"/>
    </source>
</evidence>